<dbReference type="EMBL" id="MFYX01000098">
    <property type="protein sequence ID" value="OGK03051.1"/>
    <property type="molecule type" value="Genomic_DNA"/>
</dbReference>
<dbReference type="Gene3D" id="3.10.50.40">
    <property type="match status" value="1"/>
</dbReference>
<dbReference type="InterPro" id="IPR046357">
    <property type="entry name" value="PPIase_dom_sf"/>
</dbReference>
<evidence type="ECO:0000259" key="3">
    <source>
        <dbReference type="PROSITE" id="PS50198"/>
    </source>
</evidence>
<dbReference type="PROSITE" id="PS01096">
    <property type="entry name" value="PPIC_PPIASE_1"/>
    <property type="match status" value="1"/>
</dbReference>
<accession>A0A1F7F8V9</accession>
<comment type="caution">
    <text evidence="4">The sequence shown here is derived from an EMBL/GenBank/DDBJ whole genome shotgun (WGS) entry which is preliminary data.</text>
</comment>
<evidence type="ECO:0000256" key="2">
    <source>
        <dbReference type="SAM" id="SignalP"/>
    </source>
</evidence>
<reference evidence="4 5" key="1">
    <citation type="journal article" date="2016" name="Nat. Commun.">
        <title>Thousands of microbial genomes shed light on interconnected biogeochemical processes in an aquifer system.</title>
        <authorList>
            <person name="Anantharaman K."/>
            <person name="Brown C.T."/>
            <person name="Hug L.A."/>
            <person name="Sharon I."/>
            <person name="Castelle C.J."/>
            <person name="Probst A.J."/>
            <person name="Thomas B.C."/>
            <person name="Singh A."/>
            <person name="Wilkins M.J."/>
            <person name="Karaoz U."/>
            <person name="Brodie E.L."/>
            <person name="Williams K.H."/>
            <person name="Hubbard S.S."/>
            <person name="Banfield J.F."/>
        </authorList>
    </citation>
    <scope>NUCLEOTIDE SEQUENCE [LARGE SCALE GENOMIC DNA]</scope>
</reference>
<dbReference type="PANTHER" id="PTHR47245:SF2">
    <property type="entry name" value="PEPTIDYL-PROLYL CIS-TRANS ISOMERASE HP_0175-RELATED"/>
    <property type="match status" value="1"/>
</dbReference>
<dbReference type="InterPro" id="IPR023058">
    <property type="entry name" value="PPIase_PpiC_CS"/>
</dbReference>
<dbReference type="Gene3D" id="1.10.4030.10">
    <property type="entry name" value="Porin chaperone SurA, peptide-binding domain"/>
    <property type="match status" value="1"/>
</dbReference>
<feature type="chain" id="PRO_5009528504" description="PpiC domain-containing protein" evidence="2">
    <location>
        <begin position="25"/>
        <end position="352"/>
    </location>
</feature>
<keyword evidence="1" id="KW-0697">Rotamase</keyword>
<evidence type="ECO:0000256" key="1">
    <source>
        <dbReference type="PROSITE-ProRule" id="PRU00278"/>
    </source>
</evidence>
<organism evidence="4 5">
    <name type="scientific">Candidatus Raymondbacteria bacterium RIFOXYD12_FULL_49_13</name>
    <dbReference type="NCBI Taxonomy" id="1817890"/>
    <lineage>
        <taxon>Bacteria</taxon>
        <taxon>Raymondiibacteriota</taxon>
    </lineage>
</organism>
<dbReference type="SUPFAM" id="SSF54534">
    <property type="entry name" value="FKBP-like"/>
    <property type="match status" value="1"/>
</dbReference>
<feature type="signal peptide" evidence="2">
    <location>
        <begin position="1"/>
        <end position="24"/>
    </location>
</feature>
<keyword evidence="1" id="KW-0413">Isomerase</keyword>
<dbReference type="PANTHER" id="PTHR47245">
    <property type="entry name" value="PEPTIDYLPROLYL ISOMERASE"/>
    <property type="match status" value="1"/>
</dbReference>
<proteinExistence type="predicted"/>
<gene>
    <name evidence="4" type="ORF">A2519_21405</name>
</gene>
<dbReference type="Proteomes" id="UP000179243">
    <property type="component" value="Unassembled WGS sequence"/>
</dbReference>
<dbReference type="Pfam" id="PF00639">
    <property type="entry name" value="Rotamase"/>
    <property type="match status" value="1"/>
</dbReference>
<dbReference type="SUPFAM" id="SSF109998">
    <property type="entry name" value="Triger factor/SurA peptide-binding domain-like"/>
    <property type="match status" value="1"/>
</dbReference>
<protein>
    <recommendedName>
        <fullName evidence="3">PpiC domain-containing protein</fullName>
    </recommendedName>
</protein>
<sequence length="352" mass="39623">MNTRARSFLLAAAAWCACMVSMCAKKEPPVAATVAGEKVYVRDIEQMIDRYVSVYRKVDTTFVRPQGAALEDMRRQFLDGIIDKIIILKKAAALAITVSDEELNTKIDLLKKTNGIMDEETFGRYLTEQKISAQEFRKNIRDIMVMEKTRDKLFEDIAVPDSETQAYYSAHASEFQAEKMRAAHILFIAPDRDIPEQKMLSFDNLVKRKNSSLAGEALIAKVKSERDLVRKKAEDVAEKAKKGADFAALARKYSEGPTAKQGGDLGEFNKGDMIPEFDAVVFSLKKGQIAGPVKTMFGYQIIKALSDPYLVSRSIESVKDNIKKRLLAEKKIQQLKSLRTGENVTVLWNYKD</sequence>
<name>A0A1F7F8V9_UNCRA</name>
<dbReference type="PROSITE" id="PS51257">
    <property type="entry name" value="PROKAR_LIPOPROTEIN"/>
    <property type="match status" value="1"/>
</dbReference>
<dbReference type="AlphaFoldDB" id="A0A1F7F8V9"/>
<dbReference type="GO" id="GO:0003755">
    <property type="term" value="F:peptidyl-prolyl cis-trans isomerase activity"/>
    <property type="evidence" value="ECO:0007669"/>
    <property type="project" value="UniProtKB-KW"/>
</dbReference>
<dbReference type="Pfam" id="PF13624">
    <property type="entry name" value="SurA_N_3"/>
    <property type="match status" value="1"/>
</dbReference>
<feature type="domain" description="PpiC" evidence="3">
    <location>
        <begin position="177"/>
        <end position="306"/>
    </location>
</feature>
<evidence type="ECO:0000313" key="4">
    <source>
        <dbReference type="EMBL" id="OGK03051.1"/>
    </source>
</evidence>
<dbReference type="PROSITE" id="PS50198">
    <property type="entry name" value="PPIC_PPIASE_2"/>
    <property type="match status" value="1"/>
</dbReference>
<dbReference type="InterPro" id="IPR027304">
    <property type="entry name" value="Trigger_fact/SurA_dom_sf"/>
</dbReference>
<keyword evidence="2" id="KW-0732">Signal</keyword>
<evidence type="ECO:0000313" key="5">
    <source>
        <dbReference type="Proteomes" id="UP000179243"/>
    </source>
</evidence>
<dbReference type="InterPro" id="IPR000297">
    <property type="entry name" value="PPIase_PpiC"/>
</dbReference>
<dbReference type="InterPro" id="IPR050245">
    <property type="entry name" value="PrsA_foldase"/>
</dbReference>